<name>A0A699L6M2_TANCI</name>
<evidence type="ECO:0000313" key="1">
    <source>
        <dbReference type="EMBL" id="GFB21813.1"/>
    </source>
</evidence>
<sequence>EIYGLTWYLRYTRTAFQTVTPRDREVVSFFTEDHCRK</sequence>
<accession>A0A699L6M2</accession>
<dbReference type="EMBL" id="BKCJ010578005">
    <property type="protein sequence ID" value="GFB21813.1"/>
    <property type="molecule type" value="Genomic_DNA"/>
</dbReference>
<gene>
    <name evidence="1" type="ORF">Tci_693784</name>
</gene>
<dbReference type="AlphaFoldDB" id="A0A699L6M2"/>
<protein>
    <submittedName>
        <fullName evidence="1">Uncharacterized protein</fullName>
    </submittedName>
</protein>
<reference evidence="1" key="1">
    <citation type="journal article" date="2019" name="Sci. Rep.">
        <title>Draft genome of Tanacetum cinerariifolium, the natural source of mosquito coil.</title>
        <authorList>
            <person name="Yamashiro T."/>
            <person name="Shiraishi A."/>
            <person name="Satake H."/>
            <person name="Nakayama K."/>
        </authorList>
    </citation>
    <scope>NUCLEOTIDE SEQUENCE</scope>
</reference>
<proteinExistence type="predicted"/>
<comment type="caution">
    <text evidence="1">The sequence shown here is derived from an EMBL/GenBank/DDBJ whole genome shotgun (WGS) entry which is preliminary data.</text>
</comment>
<organism evidence="1">
    <name type="scientific">Tanacetum cinerariifolium</name>
    <name type="common">Dalmatian daisy</name>
    <name type="synonym">Chrysanthemum cinerariifolium</name>
    <dbReference type="NCBI Taxonomy" id="118510"/>
    <lineage>
        <taxon>Eukaryota</taxon>
        <taxon>Viridiplantae</taxon>
        <taxon>Streptophyta</taxon>
        <taxon>Embryophyta</taxon>
        <taxon>Tracheophyta</taxon>
        <taxon>Spermatophyta</taxon>
        <taxon>Magnoliopsida</taxon>
        <taxon>eudicotyledons</taxon>
        <taxon>Gunneridae</taxon>
        <taxon>Pentapetalae</taxon>
        <taxon>asterids</taxon>
        <taxon>campanulids</taxon>
        <taxon>Asterales</taxon>
        <taxon>Asteraceae</taxon>
        <taxon>Asteroideae</taxon>
        <taxon>Anthemideae</taxon>
        <taxon>Anthemidinae</taxon>
        <taxon>Tanacetum</taxon>
    </lineage>
</organism>
<feature type="non-terminal residue" evidence="1">
    <location>
        <position position="1"/>
    </location>
</feature>